<feature type="chain" id="PRO_5047178150" description="Transporter" evidence="1">
    <location>
        <begin position="20"/>
        <end position="221"/>
    </location>
</feature>
<feature type="signal peptide" evidence="1">
    <location>
        <begin position="1"/>
        <end position="19"/>
    </location>
</feature>
<reference evidence="2" key="1">
    <citation type="submission" date="2023-06" db="EMBL/GenBank/DDBJ databases">
        <authorList>
            <person name="Jiang Y."/>
            <person name="Liu Q."/>
        </authorList>
    </citation>
    <scope>NUCLEOTIDE SEQUENCE</scope>
    <source>
        <strain evidence="2">CGMCC 1.12090</strain>
    </source>
</reference>
<evidence type="ECO:0000256" key="1">
    <source>
        <dbReference type="SAM" id="SignalP"/>
    </source>
</evidence>
<evidence type="ECO:0008006" key="4">
    <source>
        <dbReference type="Google" id="ProtNLM"/>
    </source>
</evidence>
<accession>A0ABT8SAS9</accession>
<evidence type="ECO:0000313" key="2">
    <source>
        <dbReference type="EMBL" id="MDO1536024.1"/>
    </source>
</evidence>
<evidence type="ECO:0000313" key="3">
    <source>
        <dbReference type="Proteomes" id="UP001169027"/>
    </source>
</evidence>
<keyword evidence="1" id="KW-0732">Signal</keyword>
<dbReference type="RefSeq" id="WP_301813906.1">
    <property type="nucleotide sequence ID" value="NZ_JAUJZH010000024.1"/>
</dbReference>
<dbReference type="EMBL" id="JAUKVY010000024">
    <property type="protein sequence ID" value="MDO1536024.1"/>
    <property type="molecule type" value="Genomic_DNA"/>
</dbReference>
<keyword evidence="3" id="KW-1185">Reference proteome</keyword>
<gene>
    <name evidence="2" type="ORF">Q2T77_27430</name>
</gene>
<name>A0ABT8SAS9_9BURK</name>
<proteinExistence type="predicted"/>
<comment type="caution">
    <text evidence="2">The sequence shown here is derived from an EMBL/GenBank/DDBJ whole genome shotgun (WGS) entry which is preliminary data.</text>
</comment>
<organism evidence="2 3">
    <name type="scientific">Variovorax ginsengisoli</name>
    <dbReference type="NCBI Taxonomy" id="363844"/>
    <lineage>
        <taxon>Bacteria</taxon>
        <taxon>Pseudomonadati</taxon>
        <taxon>Pseudomonadota</taxon>
        <taxon>Betaproteobacteria</taxon>
        <taxon>Burkholderiales</taxon>
        <taxon>Comamonadaceae</taxon>
        <taxon>Variovorax</taxon>
    </lineage>
</organism>
<dbReference type="Proteomes" id="UP001169027">
    <property type="component" value="Unassembled WGS sequence"/>
</dbReference>
<protein>
    <recommendedName>
        <fullName evidence="4">Transporter</fullName>
    </recommendedName>
</protein>
<sequence>MARLLLLPLLSLLAMPGHAGGHFDIDDAGTLDPGQCQYEVWGGRFGTAPVTDYHLGPACRVGPVELGFNIDRASVPGQYAYGVGPQLKWTFTEQPDKTDLSAALFFSAVWDATHGGRAGGQFVVPVTWHALDSLWINANLGYDWTPGSGERTGRGGLQGAWALNDKLWLVAERFRAFDTWTTRAGLRFNLTPTISVDMSAARTGPDRVRGYAIGLNQVFSR</sequence>